<dbReference type="Gene3D" id="1.10.287.70">
    <property type="match status" value="1"/>
</dbReference>
<protein>
    <recommendedName>
        <fullName evidence="2">Potassium channel domain-containing protein</fullName>
    </recommendedName>
</protein>
<name>A0A0V0QZD9_PSEPJ</name>
<dbReference type="GO" id="GO:0035725">
    <property type="term" value="P:sodium ion transmembrane transport"/>
    <property type="evidence" value="ECO:0007669"/>
    <property type="project" value="TreeGrafter"/>
</dbReference>
<reference evidence="3 4" key="1">
    <citation type="journal article" date="2015" name="Sci. Rep.">
        <title>Genome of the facultative scuticociliatosis pathogen Pseudocohnilembus persalinus provides insight into its virulence through horizontal gene transfer.</title>
        <authorList>
            <person name="Xiong J."/>
            <person name="Wang G."/>
            <person name="Cheng J."/>
            <person name="Tian M."/>
            <person name="Pan X."/>
            <person name="Warren A."/>
            <person name="Jiang C."/>
            <person name="Yuan D."/>
            <person name="Miao W."/>
        </authorList>
    </citation>
    <scope>NUCLEOTIDE SEQUENCE [LARGE SCALE GENOMIC DNA]</scope>
    <source>
        <strain evidence="3">36N120E</strain>
    </source>
</reference>
<dbReference type="EMBL" id="LDAU01000082">
    <property type="protein sequence ID" value="KRX07634.1"/>
    <property type="molecule type" value="Genomic_DNA"/>
</dbReference>
<dbReference type="Proteomes" id="UP000054937">
    <property type="component" value="Unassembled WGS sequence"/>
</dbReference>
<dbReference type="PANTHER" id="PTHR45689">
    <property type="entry name" value="I[[H]] CHANNEL, ISOFORM E"/>
    <property type="match status" value="1"/>
</dbReference>
<accession>A0A0V0QZD9</accession>
<dbReference type="InParanoid" id="A0A0V0QZD9"/>
<feature type="transmembrane region" description="Helical" evidence="1">
    <location>
        <begin position="99"/>
        <end position="121"/>
    </location>
</feature>
<dbReference type="Pfam" id="PF07885">
    <property type="entry name" value="Ion_trans_2"/>
    <property type="match status" value="1"/>
</dbReference>
<dbReference type="GO" id="GO:0098855">
    <property type="term" value="C:HCN channel complex"/>
    <property type="evidence" value="ECO:0007669"/>
    <property type="project" value="TreeGrafter"/>
</dbReference>
<dbReference type="InterPro" id="IPR051413">
    <property type="entry name" value="K/Na_HCN_channel"/>
</dbReference>
<evidence type="ECO:0000259" key="2">
    <source>
        <dbReference type="Pfam" id="PF07885"/>
    </source>
</evidence>
<proteinExistence type="predicted"/>
<keyword evidence="1" id="KW-1133">Transmembrane helix</keyword>
<keyword evidence="4" id="KW-1185">Reference proteome</keyword>
<keyword evidence="1" id="KW-0812">Transmembrane</keyword>
<gene>
    <name evidence="3" type="ORF">PPERSA_11183</name>
</gene>
<dbReference type="PANTHER" id="PTHR45689:SF5">
    <property type="entry name" value="I[[H]] CHANNEL, ISOFORM E"/>
    <property type="match status" value="1"/>
</dbReference>
<dbReference type="GO" id="GO:0003254">
    <property type="term" value="P:regulation of membrane depolarization"/>
    <property type="evidence" value="ECO:0007669"/>
    <property type="project" value="TreeGrafter"/>
</dbReference>
<feature type="transmembrane region" description="Helical" evidence="1">
    <location>
        <begin position="20"/>
        <end position="41"/>
    </location>
</feature>
<dbReference type="SUPFAM" id="SSF81324">
    <property type="entry name" value="Voltage-gated potassium channels"/>
    <property type="match status" value="1"/>
</dbReference>
<keyword evidence="1" id="KW-0472">Membrane</keyword>
<dbReference type="OrthoDB" id="447251at2759"/>
<evidence type="ECO:0000256" key="1">
    <source>
        <dbReference type="SAM" id="Phobius"/>
    </source>
</evidence>
<evidence type="ECO:0000313" key="3">
    <source>
        <dbReference type="EMBL" id="KRX07634.1"/>
    </source>
</evidence>
<evidence type="ECO:0000313" key="4">
    <source>
        <dbReference type="Proteomes" id="UP000054937"/>
    </source>
</evidence>
<dbReference type="AlphaFoldDB" id="A0A0V0QZD9"/>
<comment type="caution">
    <text evidence="3">The sequence shown here is derived from an EMBL/GenBank/DDBJ whole genome shotgun (WGS) entry which is preliminary data.</text>
</comment>
<dbReference type="GO" id="GO:0005249">
    <property type="term" value="F:voltage-gated potassium channel activity"/>
    <property type="evidence" value="ECO:0007669"/>
    <property type="project" value="TreeGrafter"/>
</dbReference>
<dbReference type="InterPro" id="IPR013099">
    <property type="entry name" value="K_chnl_dom"/>
</dbReference>
<organism evidence="3 4">
    <name type="scientific">Pseudocohnilembus persalinus</name>
    <name type="common">Ciliate</name>
    <dbReference type="NCBI Taxonomy" id="266149"/>
    <lineage>
        <taxon>Eukaryota</taxon>
        <taxon>Sar</taxon>
        <taxon>Alveolata</taxon>
        <taxon>Ciliophora</taxon>
        <taxon>Intramacronucleata</taxon>
        <taxon>Oligohymenophorea</taxon>
        <taxon>Scuticociliatia</taxon>
        <taxon>Philasterida</taxon>
        <taxon>Pseudocohnilembidae</taxon>
        <taxon>Pseudocohnilembus</taxon>
    </lineage>
</organism>
<sequence length="139" mass="16724">MRKYNIYICHKKIYNVMRLFHLFVLAMIICHIFACCFWYLATIQDQLNFSGQTWVEKVFQQSQTEMNWQRVYLYAFYFSCSTMSTVGYGDVTPSTNFEIWYSIFAMLFSSAVFGYILTYIGDIILDMNREKEVYKKELR</sequence>
<feature type="domain" description="Potassium channel" evidence="2">
    <location>
        <begin position="57"/>
        <end position="124"/>
    </location>
</feature>